<feature type="transmembrane region" description="Helical" evidence="7">
    <location>
        <begin position="63"/>
        <end position="82"/>
    </location>
</feature>
<feature type="transmembrane region" description="Helical" evidence="7">
    <location>
        <begin position="179"/>
        <end position="198"/>
    </location>
</feature>
<keyword evidence="9" id="KW-1185">Reference proteome</keyword>
<proteinExistence type="predicted"/>
<evidence type="ECO:0000256" key="3">
    <source>
        <dbReference type="ARBA" id="ARBA00022692"/>
    </source>
</evidence>
<evidence type="ECO:0000256" key="1">
    <source>
        <dbReference type="ARBA" id="ARBA00004651"/>
    </source>
</evidence>
<feature type="transmembrane region" description="Helical" evidence="7">
    <location>
        <begin position="31"/>
        <end position="51"/>
    </location>
</feature>
<gene>
    <name evidence="8" type="ORF">HBH25_02385</name>
</gene>
<feature type="region of interest" description="Disordered" evidence="6">
    <location>
        <begin position="1"/>
        <end position="20"/>
    </location>
</feature>
<keyword evidence="2" id="KW-1003">Cell membrane</keyword>
<evidence type="ECO:0000313" key="9">
    <source>
        <dbReference type="Proteomes" id="UP000746535"/>
    </source>
</evidence>
<feature type="transmembrane region" description="Helical" evidence="7">
    <location>
        <begin position="253"/>
        <end position="280"/>
    </location>
</feature>
<dbReference type="RefSeq" id="WP_168081113.1">
    <property type="nucleotide sequence ID" value="NZ_JAAVJI010000001.1"/>
</dbReference>
<feature type="transmembrane region" description="Helical" evidence="7">
    <location>
        <begin position="146"/>
        <end position="167"/>
    </location>
</feature>
<keyword evidence="5 7" id="KW-0472">Membrane</keyword>
<dbReference type="PANTHER" id="PTHR39087">
    <property type="entry name" value="UPF0104 MEMBRANE PROTEIN MJ1595"/>
    <property type="match status" value="1"/>
</dbReference>
<dbReference type="PANTHER" id="PTHR39087:SF2">
    <property type="entry name" value="UPF0104 MEMBRANE PROTEIN MJ1595"/>
    <property type="match status" value="1"/>
</dbReference>
<name>A0ABX0Y8S4_9PSED</name>
<dbReference type="EMBL" id="JAAVJI010000001">
    <property type="protein sequence ID" value="NJO99714.1"/>
    <property type="molecule type" value="Genomic_DNA"/>
</dbReference>
<protein>
    <submittedName>
        <fullName evidence="8">UPF0104 family protein</fullName>
    </submittedName>
</protein>
<dbReference type="Pfam" id="PF03706">
    <property type="entry name" value="LPG_synthase_TM"/>
    <property type="match status" value="1"/>
</dbReference>
<feature type="transmembrane region" description="Helical" evidence="7">
    <location>
        <begin position="292"/>
        <end position="319"/>
    </location>
</feature>
<evidence type="ECO:0000313" key="8">
    <source>
        <dbReference type="EMBL" id="NJO99714.1"/>
    </source>
</evidence>
<feature type="compositionally biased region" description="Polar residues" evidence="6">
    <location>
        <begin position="337"/>
        <end position="346"/>
    </location>
</feature>
<keyword evidence="4 7" id="KW-1133">Transmembrane helix</keyword>
<evidence type="ECO:0000256" key="4">
    <source>
        <dbReference type="ARBA" id="ARBA00022989"/>
    </source>
</evidence>
<keyword evidence="3 7" id="KW-0812">Transmembrane</keyword>
<evidence type="ECO:0000256" key="6">
    <source>
        <dbReference type="SAM" id="MobiDB-lite"/>
    </source>
</evidence>
<dbReference type="Proteomes" id="UP000746535">
    <property type="component" value="Unassembled WGS sequence"/>
</dbReference>
<feature type="region of interest" description="Disordered" evidence="6">
    <location>
        <begin position="327"/>
        <end position="346"/>
    </location>
</feature>
<feature type="transmembrane region" description="Helical" evidence="7">
    <location>
        <begin position="219"/>
        <end position="241"/>
    </location>
</feature>
<evidence type="ECO:0000256" key="7">
    <source>
        <dbReference type="SAM" id="Phobius"/>
    </source>
</evidence>
<evidence type="ECO:0000256" key="5">
    <source>
        <dbReference type="ARBA" id="ARBA00023136"/>
    </source>
</evidence>
<evidence type="ECO:0000256" key="2">
    <source>
        <dbReference type="ARBA" id="ARBA00022475"/>
    </source>
</evidence>
<organism evidence="8 9">
    <name type="scientific">Pseudomonas quercus</name>
    <dbReference type="NCBI Taxonomy" id="2722792"/>
    <lineage>
        <taxon>Bacteria</taxon>
        <taxon>Pseudomonadati</taxon>
        <taxon>Pseudomonadota</taxon>
        <taxon>Gammaproteobacteria</taxon>
        <taxon>Pseudomonadales</taxon>
        <taxon>Pseudomonadaceae</taxon>
        <taxon>Pseudomonas</taxon>
    </lineage>
</organism>
<reference evidence="8 9" key="1">
    <citation type="submission" date="2020-03" db="EMBL/GenBank/DDBJ databases">
        <authorList>
            <person name="Wang L."/>
            <person name="He N."/>
            <person name="Li Y."/>
            <person name="Fang Y."/>
            <person name="Zhang F."/>
        </authorList>
    </citation>
    <scope>NUCLEOTIDE SEQUENCE [LARGE SCALE GENOMIC DNA]</scope>
    <source>
        <strain evidence="9">hsmgli-8</strain>
    </source>
</reference>
<dbReference type="InterPro" id="IPR022791">
    <property type="entry name" value="L-PG_synthase/AglD"/>
</dbReference>
<accession>A0ABX0Y8S4</accession>
<comment type="caution">
    <text evidence="8">The sequence shown here is derived from an EMBL/GenBank/DDBJ whole genome shotgun (WGS) entry which is preliminary data.</text>
</comment>
<comment type="subcellular location">
    <subcellularLocation>
        <location evidence="1">Cell membrane</location>
        <topology evidence="1">Multi-pass membrane protein</topology>
    </subcellularLocation>
</comment>
<feature type="transmembrane region" description="Helical" evidence="7">
    <location>
        <begin position="102"/>
        <end position="125"/>
    </location>
</feature>
<sequence>MTRTVDPAADPQGSGPRTKPRSRKWVWAKRLMTWSCFIAVPVLLFMLVRNLDWQEVTHALKSYKLTTLLLGAGIALLSYLVFSSYDLLSRHYTGHKLPATRVLPLAFVCYAFNLNLSSWVGGIALRYRLYGKSGLSVATITKILSLGLVTNWLGYLLLGGVVFAMGLPALPDSVKIGTTGLRLIGVAMVVAGIAYLVACRFATRRTWTVRKQEITLPRFRFAALQALTGACNWALMGALIYTLLPDKVDYPTVLAILLISSIAGVITHIPAGLGVLETIFISLLQGQYSKGALLAALIAYRALYFLMPLAIACVLYLILERQTKRNSASPATEEHTGTSTHPSPAD</sequence>